<dbReference type="EMBL" id="CP089291">
    <property type="protein sequence ID" value="UOF88815.1"/>
    <property type="molecule type" value="Genomic_DNA"/>
</dbReference>
<evidence type="ECO:0000313" key="3">
    <source>
        <dbReference type="Proteomes" id="UP000830167"/>
    </source>
</evidence>
<evidence type="ECO:0000256" key="1">
    <source>
        <dbReference type="RuleBase" id="RU364069"/>
    </source>
</evidence>
<evidence type="ECO:0000313" key="2">
    <source>
        <dbReference type="EMBL" id="UOF88815.1"/>
    </source>
</evidence>
<gene>
    <name evidence="2" type="primary">rfbC</name>
    <name evidence="2" type="ORF">LSG31_12770</name>
</gene>
<dbReference type="NCBIfam" id="TIGR01221">
    <property type="entry name" value="rmlC"/>
    <property type="match status" value="1"/>
</dbReference>
<keyword evidence="3" id="KW-1185">Reference proteome</keyword>
<dbReference type="InterPro" id="IPR000888">
    <property type="entry name" value="RmlC-like"/>
</dbReference>
<keyword evidence="1 2" id="KW-0413">Isomerase</keyword>
<dbReference type="SUPFAM" id="SSF51182">
    <property type="entry name" value="RmlC-like cupins"/>
    <property type="match status" value="1"/>
</dbReference>
<dbReference type="Proteomes" id="UP000830167">
    <property type="component" value="Chromosome"/>
</dbReference>
<dbReference type="PANTHER" id="PTHR21047:SF2">
    <property type="entry name" value="THYMIDINE DIPHOSPHO-4-KETO-RHAMNOSE 3,5-EPIMERASE"/>
    <property type="match status" value="1"/>
</dbReference>
<dbReference type="PANTHER" id="PTHR21047">
    <property type="entry name" value="DTDP-6-DEOXY-D-GLUCOSE-3,5 EPIMERASE"/>
    <property type="match status" value="1"/>
</dbReference>
<dbReference type="InterPro" id="IPR011051">
    <property type="entry name" value="RmlC_Cupin_sf"/>
</dbReference>
<comment type="function">
    <text evidence="1">Catalyzes the epimerization of the C3' and C5'positions of dTDP-6-deoxy-D-xylo-4-hexulose, forming dTDP-6-deoxy-L-lyxo-4-hexulose.</text>
</comment>
<comment type="pathway">
    <text evidence="1">Carbohydrate biosynthesis; dTDP-L-rhamnose biosynthesis.</text>
</comment>
<accession>A0ABY4CLW2</accession>
<dbReference type="CDD" id="cd00438">
    <property type="entry name" value="cupin_RmlC"/>
    <property type="match status" value="1"/>
</dbReference>
<organism evidence="2 3">
    <name type="scientific">Fodinisporobacter ferrooxydans</name>
    <dbReference type="NCBI Taxonomy" id="2901836"/>
    <lineage>
        <taxon>Bacteria</taxon>
        <taxon>Bacillati</taxon>
        <taxon>Bacillota</taxon>
        <taxon>Bacilli</taxon>
        <taxon>Bacillales</taxon>
        <taxon>Alicyclobacillaceae</taxon>
        <taxon>Fodinisporobacter</taxon>
    </lineage>
</organism>
<comment type="subunit">
    <text evidence="1">Homodimer.</text>
</comment>
<comment type="similarity">
    <text evidence="1">Belongs to the dTDP-4-dehydrorhamnose 3,5-epimerase family.</text>
</comment>
<dbReference type="GO" id="GO:0008830">
    <property type="term" value="F:dTDP-4-dehydrorhamnose 3,5-epimerase activity"/>
    <property type="evidence" value="ECO:0007669"/>
    <property type="project" value="UniProtKB-EC"/>
</dbReference>
<sequence length="187" mass="21332">MQLHKTRIPGCFTIQPLLFKDERGVFVKTFRSDVFAENHLETHFPEQYYSISRQGVLRGLHFQIPPREHTKLVYCVSGKVMDVIVDLRRGSPAFGNFEVFELSAEEGNMIYIPPGLAHGFYVTSERAILVYNVSSLYSPEHDCGIHWRSIDLPWPNQNPILSERDGAFPHVSNFSSPFSFEGGEKGK</sequence>
<dbReference type="InterPro" id="IPR014710">
    <property type="entry name" value="RmlC-like_jellyroll"/>
</dbReference>
<dbReference type="RefSeq" id="WP_347435493.1">
    <property type="nucleotide sequence ID" value="NZ_CP089291.1"/>
</dbReference>
<dbReference type="Gene3D" id="2.60.120.10">
    <property type="entry name" value="Jelly Rolls"/>
    <property type="match status" value="1"/>
</dbReference>
<dbReference type="EC" id="5.1.3.13" evidence="1"/>
<reference evidence="2" key="1">
    <citation type="submission" date="2021-12" db="EMBL/GenBank/DDBJ databases">
        <title>Alicyclobacillaceae gen. nov., sp. nov., isolated from chalcocite enrichment system.</title>
        <authorList>
            <person name="Jiang Z."/>
        </authorList>
    </citation>
    <scope>NUCLEOTIDE SEQUENCE</scope>
    <source>
        <strain evidence="2">MYW30-H2</strain>
    </source>
</reference>
<comment type="catalytic activity">
    <reaction evidence="1">
        <text>dTDP-4-dehydro-6-deoxy-alpha-D-glucose = dTDP-4-dehydro-beta-L-rhamnose</text>
        <dbReference type="Rhea" id="RHEA:16969"/>
        <dbReference type="ChEBI" id="CHEBI:57649"/>
        <dbReference type="ChEBI" id="CHEBI:62830"/>
        <dbReference type="EC" id="5.1.3.13"/>
    </reaction>
</comment>
<name>A0ABY4CLW2_9BACL</name>
<proteinExistence type="inferred from homology"/>
<protein>
    <recommendedName>
        <fullName evidence="1">dTDP-4-dehydrorhamnose 3,5-epimerase</fullName>
        <ecNumber evidence="1">5.1.3.13</ecNumber>
    </recommendedName>
    <alternativeName>
        <fullName evidence="1">Thymidine diphospho-4-keto-rhamnose 3,5-epimerase</fullName>
    </alternativeName>
</protein>
<dbReference type="Pfam" id="PF00908">
    <property type="entry name" value="dTDP_sugar_isom"/>
    <property type="match status" value="1"/>
</dbReference>